<evidence type="ECO:0000313" key="4">
    <source>
        <dbReference type="Proteomes" id="UP001161247"/>
    </source>
</evidence>
<accession>A0AAV1D5F3</accession>
<keyword evidence="1" id="KW-0472">Membrane</keyword>
<organism evidence="3 4">
    <name type="scientific">Oldenlandia corymbosa var. corymbosa</name>
    <dbReference type="NCBI Taxonomy" id="529605"/>
    <lineage>
        <taxon>Eukaryota</taxon>
        <taxon>Viridiplantae</taxon>
        <taxon>Streptophyta</taxon>
        <taxon>Embryophyta</taxon>
        <taxon>Tracheophyta</taxon>
        <taxon>Spermatophyta</taxon>
        <taxon>Magnoliopsida</taxon>
        <taxon>eudicotyledons</taxon>
        <taxon>Gunneridae</taxon>
        <taxon>Pentapetalae</taxon>
        <taxon>asterids</taxon>
        <taxon>lamiids</taxon>
        <taxon>Gentianales</taxon>
        <taxon>Rubiaceae</taxon>
        <taxon>Rubioideae</taxon>
        <taxon>Spermacoceae</taxon>
        <taxon>Hedyotis-Oldenlandia complex</taxon>
        <taxon>Oldenlandia</taxon>
    </lineage>
</organism>
<dbReference type="Pfam" id="PF03407">
    <property type="entry name" value="Nucleotid_trans"/>
    <property type="match status" value="1"/>
</dbReference>
<reference evidence="3" key="1">
    <citation type="submission" date="2023-03" db="EMBL/GenBank/DDBJ databases">
        <authorList>
            <person name="Julca I."/>
        </authorList>
    </citation>
    <scope>NUCLEOTIDE SEQUENCE</scope>
</reference>
<keyword evidence="1" id="KW-0812">Transmembrane</keyword>
<feature type="transmembrane region" description="Helical" evidence="1">
    <location>
        <begin position="7"/>
        <end position="28"/>
    </location>
</feature>
<evidence type="ECO:0000259" key="2">
    <source>
        <dbReference type="Pfam" id="PF03407"/>
    </source>
</evidence>
<proteinExistence type="predicted"/>
<dbReference type="PANTHER" id="PTHR46038">
    <property type="entry name" value="EXPRESSED PROTEIN-RELATED"/>
    <property type="match status" value="1"/>
</dbReference>
<feature type="domain" description="Nucleotide-diphospho-sugar transferase" evidence="2">
    <location>
        <begin position="111"/>
        <end position="317"/>
    </location>
</feature>
<evidence type="ECO:0000313" key="3">
    <source>
        <dbReference type="EMBL" id="CAI9102062.1"/>
    </source>
</evidence>
<dbReference type="Proteomes" id="UP001161247">
    <property type="component" value="Chromosome 4"/>
</dbReference>
<keyword evidence="1" id="KW-1133">Transmembrane helix</keyword>
<keyword evidence="4" id="KW-1185">Reference proteome</keyword>
<gene>
    <name evidence="3" type="ORF">OLC1_LOCUS11492</name>
</gene>
<dbReference type="InterPro" id="IPR005069">
    <property type="entry name" value="Nucl-diP-sugar_transferase"/>
</dbReference>
<dbReference type="AlphaFoldDB" id="A0AAV1D5F3"/>
<sequence>MEFVTKKYYFVTNLVLLFLFSIAIIPLYSGLPPGIFSSPFNAFFKGNQSNVNVTGYQDELEEALSKASTKDNTVIITVANKAYVEPHNDQYPTMFDIFLEGFWVGEKIRNLLDHLLVVSMDQTAYDRCLFNRLNCYRLVTEGVDFAEEKLYMSEGFIKMMWARTGLLVDVLKRGYNFIFTDMDIIWLRDPFPILLGPEGVMLNETDDLQISTDRFNNDPRSIDNAINTGFYHIRSNNKTITLLETWYDRRRISNTTKEQDALRRLIWEGIIRRLGLKVRFLDTLYFSGFCQNSRDVKSVVTVHSNCCWSIGAKVSDLAIVLRDWRMSMKFRDPAANSSEFQWSPHDFCRKAREKPPQV</sequence>
<dbReference type="EMBL" id="OX459121">
    <property type="protein sequence ID" value="CAI9102062.1"/>
    <property type="molecule type" value="Genomic_DNA"/>
</dbReference>
<name>A0AAV1D5F3_OLDCO</name>
<dbReference type="InterPro" id="IPR044821">
    <property type="entry name" value="At1g28695/At4g15970-like"/>
</dbReference>
<protein>
    <submittedName>
        <fullName evidence="3">OLC1v1000255C1</fullName>
    </submittedName>
</protein>
<evidence type="ECO:0000256" key="1">
    <source>
        <dbReference type="SAM" id="Phobius"/>
    </source>
</evidence>
<dbReference type="PANTHER" id="PTHR46038:SF12">
    <property type="entry name" value="OS03G0731800 PROTEIN"/>
    <property type="match status" value="1"/>
</dbReference>